<evidence type="ECO:0000256" key="1">
    <source>
        <dbReference type="ARBA" id="ARBA00007727"/>
    </source>
</evidence>
<reference evidence="3" key="1">
    <citation type="submission" date="2016-02" db="EMBL/GenBank/DDBJ databases">
        <title>WGS assembly of Manihot esculenta.</title>
        <authorList>
            <person name="Bredeson J.V."/>
            <person name="Prochnik S.E."/>
            <person name="Lyons J.B."/>
            <person name="Schmutz J."/>
            <person name="Grimwood J."/>
            <person name="Vrebalov J."/>
            <person name="Bart R.S."/>
            <person name="Amuge T."/>
            <person name="Ferguson M.E."/>
            <person name="Green R."/>
            <person name="Putnam N."/>
            <person name="Stites J."/>
            <person name="Rounsley S."/>
            <person name="Rokhsar D.S."/>
        </authorList>
    </citation>
    <scope>NUCLEOTIDE SEQUENCE [LARGE SCALE GENOMIC DNA]</scope>
    <source>
        <tissue evidence="3">Leaf</tissue>
    </source>
</reference>
<dbReference type="PANTHER" id="PTHR32285">
    <property type="entry name" value="PROTEIN TRICHOME BIREFRINGENCE-LIKE 9-RELATED"/>
    <property type="match status" value="1"/>
</dbReference>
<dbReference type="Pfam" id="PF13839">
    <property type="entry name" value="PC-Esterase"/>
    <property type="match status" value="1"/>
</dbReference>
<dbReference type="AlphaFoldDB" id="A0A2C9URZ1"/>
<evidence type="ECO:0000259" key="2">
    <source>
        <dbReference type="Pfam" id="PF13839"/>
    </source>
</evidence>
<dbReference type="InterPro" id="IPR029962">
    <property type="entry name" value="TBL"/>
</dbReference>
<dbReference type="GO" id="GO:0016413">
    <property type="term" value="F:O-acetyltransferase activity"/>
    <property type="evidence" value="ECO:0007669"/>
    <property type="project" value="InterPro"/>
</dbReference>
<sequence length="137" mass="15977">MWCLAVFRGIFHPYAKICWFNLIISRTCAHFNMTLIMVFDMCISDQSHRFCNVSRQPLSETRGKERRLFLDATWEIVKNMTVPVTILNITSMSAFRSDAHVGKWNDNSPIADCSHWCLPGVPDMWNEILLSFLLYQL</sequence>
<gene>
    <name evidence="3" type="ORF">MANES_13G082600</name>
</gene>
<organism evidence="3">
    <name type="scientific">Manihot esculenta</name>
    <name type="common">Cassava</name>
    <name type="synonym">Jatropha manihot</name>
    <dbReference type="NCBI Taxonomy" id="3983"/>
    <lineage>
        <taxon>Eukaryota</taxon>
        <taxon>Viridiplantae</taxon>
        <taxon>Streptophyta</taxon>
        <taxon>Embryophyta</taxon>
        <taxon>Tracheophyta</taxon>
        <taxon>Spermatophyta</taxon>
        <taxon>Magnoliopsida</taxon>
        <taxon>eudicotyledons</taxon>
        <taxon>Gunneridae</taxon>
        <taxon>Pentapetalae</taxon>
        <taxon>rosids</taxon>
        <taxon>fabids</taxon>
        <taxon>Malpighiales</taxon>
        <taxon>Euphorbiaceae</taxon>
        <taxon>Crotonoideae</taxon>
        <taxon>Manihoteae</taxon>
        <taxon>Manihot</taxon>
    </lineage>
</organism>
<dbReference type="InterPro" id="IPR026057">
    <property type="entry name" value="TBL_C"/>
</dbReference>
<proteinExistence type="inferred from homology"/>
<dbReference type="PANTHER" id="PTHR32285:SF34">
    <property type="entry name" value="PROTEIN TRICHOME BEREFRINGENCE-LIKE 7"/>
    <property type="match status" value="1"/>
</dbReference>
<accession>A0A2C9URZ1</accession>
<comment type="similarity">
    <text evidence="1">Belongs to the PC-esterase family. TBL subfamily.</text>
</comment>
<name>A0A2C9URZ1_MANES</name>
<dbReference type="EMBL" id="CM004399">
    <property type="protein sequence ID" value="OAY33277.1"/>
    <property type="molecule type" value="Genomic_DNA"/>
</dbReference>
<protein>
    <recommendedName>
        <fullName evidence="2">Trichome birefringence-like C-terminal domain-containing protein</fullName>
    </recommendedName>
</protein>
<evidence type="ECO:0000313" key="3">
    <source>
        <dbReference type="EMBL" id="OAY33277.1"/>
    </source>
</evidence>
<feature type="domain" description="Trichome birefringence-like C-terminal" evidence="2">
    <location>
        <begin position="48"/>
        <end position="131"/>
    </location>
</feature>
<dbReference type="STRING" id="3983.A0A2C9URZ1"/>